<accession>A0A284QZP3</accession>
<feature type="compositionally biased region" description="Basic and acidic residues" evidence="1">
    <location>
        <begin position="123"/>
        <end position="144"/>
    </location>
</feature>
<evidence type="ECO:0000256" key="1">
    <source>
        <dbReference type="SAM" id="MobiDB-lite"/>
    </source>
</evidence>
<keyword evidence="3" id="KW-1185">Reference proteome</keyword>
<dbReference type="PANTHER" id="PTHR28096:SF1">
    <property type="entry name" value="PROTEIN FAF1"/>
    <property type="match status" value="1"/>
</dbReference>
<feature type="region of interest" description="Disordered" evidence="1">
    <location>
        <begin position="275"/>
        <end position="304"/>
    </location>
</feature>
<dbReference type="OMA" id="FEAQFKP"/>
<organism evidence="2 3">
    <name type="scientific">Armillaria ostoyae</name>
    <name type="common">Armillaria root rot fungus</name>
    <dbReference type="NCBI Taxonomy" id="47428"/>
    <lineage>
        <taxon>Eukaryota</taxon>
        <taxon>Fungi</taxon>
        <taxon>Dikarya</taxon>
        <taxon>Basidiomycota</taxon>
        <taxon>Agaricomycotina</taxon>
        <taxon>Agaricomycetes</taxon>
        <taxon>Agaricomycetidae</taxon>
        <taxon>Agaricales</taxon>
        <taxon>Marasmiineae</taxon>
        <taxon>Physalacriaceae</taxon>
        <taxon>Armillaria</taxon>
    </lineage>
</organism>
<feature type="compositionally biased region" description="Basic residues" evidence="1">
    <location>
        <begin position="284"/>
        <end position="304"/>
    </location>
</feature>
<feature type="region of interest" description="Disordered" evidence="1">
    <location>
        <begin position="118"/>
        <end position="151"/>
    </location>
</feature>
<name>A0A284QZP3_ARMOS</name>
<dbReference type="PANTHER" id="PTHR28096">
    <property type="entry name" value="PROTEIN FAF1"/>
    <property type="match status" value="1"/>
</dbReference>
<dbReference type="AlphaFoldDB" id="A0A284QZP3"/>
<feature type="compositionally biased region" description="Acidic residues" evidence="1">
    <location>
        <begin position="41"/>
        <end position="50"/>
    </location>
</feature>
<evidence type="ECO:0000313" key="3">
    <source>
        <dbReference type="Proteomes" id="UP000219338"/>
    </source>
</evidence>
<dbReference type="EMBL" id="FUEG01000003">
    <property type="protein sequence ID" value="SJL01938.1"/>
    <property type="molecule type" value="Genomic_DNA"/>
</dbReference>
<sequence>MSDHEDLLELLNAHGQDFLKSFPLPSSKDPTKKRKRAPQVEPEDSDEYEEWTGIGGRSDKGQESTDEEEDGSFEQEDDDFTAESSSFSPNVVVFSEASASKLADSDYVAKSQKKAFMSSKISKLKDEVKSETKKSEEEKEEDRTNAQNDALLHRLVHTKLLSGSLNPELDMKPAQRKKALAGRILELNGDAKLGRGEKSVRQAERNKASKRIRAGLLGKEKQRQKAQLEEAKNMGNYHRSIKNVFEQPSDPSNQKRERGLRMGVGKFSGGLLKLSQEDISKVQGRSHRGLGTRGRGRGQGRGRR</sequence>
<evidence type="ECO:0000313" key="2">
    <source>
        <dbReference type="EMBL" id="SJL01938.1"/>
    </source>
</evidence>
<dbReference type="GO" id="GO:0000462">
    <property type="term" value="P:maturation of SSU-rRNA from tricistronic rRNA transcript (SSU-rRNA, 5.8S rRNA, LSU-rRNA)"/>
    <property type="evidence" value="ECO:0007669"/>
    <property type="project" value="TreeGrafter"/>
</dbReference>
<feature type="compositionally biased region" description="Acidic residues" evidence="1">
    <location>
        <begin position="64"/>
        <end position="81"/>
    </location>
</feature>
<feature type="region of interest" description="Disordered" evidence="1">
    <location>
        <begin position="19"/>
        <end position="87"/>
    </location>
</feature>
<gene>
    <name evidence="2" type="ORF">ARMOST_05262</name>
</gene>
<dbReference type="STRING" id="47428.A0A284QZP3"/>
<dbReference type="Proteomes" id="UP000219338">
    <property type="component" value="Unassembled WGS sequence"/>
</dbReference>
<dbReference type="GO" id="GO:0005730">
    <property type="term" value="C:nucleolus"/>
    <property type="evidence" value="ECO:0007669"/>
    <property type="project" value="TreeGrafter"/>
</dbReference>
<feature type="region of interest" description="Disordered" evidence="1">
    <location>
        <begin position="230"/>
        <end position="261"/>
    </location>
</feature>
<dbReference type="OrthoDB" id="5556956at2759"/>
<reference evidence="3" key="1">
    <citation type="journal article" date="2017" name="Nat. Ecol. Evol.">
        <title>Genome expansion and lineage-specific genetic innovations in the forest pathogenic fungi Armillaria.</title>
        <authorList>
            <person name="Sipos G."/>
            <person name="Prasanna A.N."/>
            <person name="Walter M.C."/>
            <person name="O'Connor E."/>
            <person name="Balint B."/>
            <person name="Krizsan K."/>
            <person name="Kiss B."/>
            <person name="Hess J."/>
            <person name="Varga T."/>
            <person name="Slot J."/>
            <person name="Riley R."/>
            <person name="Boka B."/>
            <person name="Rigling D."/>
            <person name="Barry K."/>
            <person name="Lee J."/>
            <person name="Mihaltcheva S."/>
            <person name="LaButti K."/>
            <person name="Lipzen A."/>
            <person name="Waldron R."/>
            <person name="Moloney N.M."/>
            <person name="Sperisen C."/>
            <person name="Kredics L."/>
            <person name="Vagvoelgyi C."/>
            <person name="Patrignani A."/>
            <person name="Fitzpatrick D."/>
            <person name="Nagy I."/>
            <person name="Doyle S."/>
            <person name="Anderson J.B."/>
            <person name="Grigoriev I.V."/>
            <person name="Gueldener U."/>
            <person name="Muensterkoetter M."/>
            <person name="Nagy L.G."/>
        </authorList>
    </citation>
    <scope>NUCLEOTIDE SEQUENCE [LARGE SCALE GENOMIC DNA]</scope>
    <source>
        <strain evidence="3">C18/9</strain>
    </source>
</reference>
<protein>
    <submittedName>
        <fullName evidence="2">Uncharacterized protein</fullName>
    </submittedName>
</protein>
<dbReference type="InterPro" id="IPR053030">
    <property type="entry name" value="Ribosomal_biogenesis_FAF1-like"/>
</dbReference>
<proteinExistence type="predicted"/>